<comment type="caution">
    <text evidence="3">The sequence shown here is derived from an EMBL/GenBank/DDBJ whole genome shotgun (WGS) entry which is preliminary data.</text>
</comment>
<dbReference type="Proteomes" id="UP000283512">
    <property type="component" value="Unassembled WGS sequence"/>
</dbReference>
<dbReference type="PANTHER" id="PTHR39196:SF1">
    <property type="entry name" value="PRIMOSOME, DNAD SUBUNIT"/>
    <property type="match status" value="1"/>
</dbReference>
<feature type="compositionally biased region" description="Basic and acidic residues" evidence="1">
    <location>
        <begin position="197"/>
        <end position="248"/>
    </location>
</feature>
<sequence length="425" mass="47707">MARISKSGLDYFPLDVNFLQDRKVRRISSRHHAAGIAALTSLFCLIYKEKGYYVPWNQDTLFDVAQEACCEEAEMQAIIDDCLAVGLFDPHIYKVYSVLTSQVIQEQYHKIITDSRRKYKLPLEHFWLITDGETEQQKDEYGKENSIAKSENENRNGNRAGTGNGTVSDAAVNDVYATKTGINAAKSPEIATTIPQTKEETDTKGKQETEKERDRGTETKAERDREKEKEIEKDKETENRRKAGKETENEMPPVPSNGVFQAPPVVVSGLSFGNFGNYSEIKECYSEEKGTYPEVKGTYPEVKGTYPEVIENPSGEKGNPQRDNGRNSIPPQGVTAGGSSETLLHMNLQTIGIRKEQTVNAITALARRKELGGPGGTLWKILSNEYRPTLLKKNEPGDYILWALNHPTEFENTYNGTLKKLVRGR</sequence>
<dbReference type="Pfam" id="PF14297">
    <property type="entry name" value="Lin1244_N"/>
    <property type="match status" value="1"/>
</dbReference>
<evidence type="ECO:0000313" key="3">
    <source>
        <dbReference type="EMBL" id="RHH92070.1"/>
    </source>
</evidence>
<protein>
    <submittedName>
        <fullName evidence="3">DUF4373 domain-containing protein</fullName>
    </submittedName>
</protein>
<feature type="region of interest" description="Disordered" evidence="1">
    <location>
        <begin position="137"/>
        <end position="168"/>
    </location>
</feature>
<evidence type="ECO:0000313" key="4">
    <source>
        <dbReference type="Proteomes" id="UP000283512"/>
    </source>
</evidence>
<dbReference type="InterPro" id="IPR025400">
    <property type="entry name" value="Lin1244/Lin1753-like_N"/>
</dbReference>
<evidence type="ECO:0000256" key="1">
    <source>
        <dbReference type="SAM" id="MobiDB-lite"/>
    </source>
</evidence>
<proteinExistence type="predicted"/>
<gene>
    <name evidence="3" type="ORF">DW190_07130</name>
</gene>
<reference evidence="3 4" key="1">
    <citation type="submission" date="2018-08" db="EMBL/GenBank/DDBJ databases">
        <title>A genome reference for cultivated species of the human gut microbiota.</title>
        <authorList>
            <person name="Zou Y."/>
            <person name="Xue W."/>
            <person name="Luo G."/>
        </authorList>
    </citation>
    <scope>NUCLEOTIDE SEQUENCE [LARGE SCALE GENOMIC DNA]</scope>
    <source>
        <strain evidence="3 4">AM16-49B</strain>
    </source>
</reference>
<evidence type="ECO:0000259" key="2">
    <source>
        <dbReference type="Pfam" id="PF14297"/>
    </source>
</evidence>
<accession>A0A414YXN2</accession>
<name>A0A414YXN2_9BACE</name>
<dbReference type="RefSeq" id="WP_122295376.1">
    <property type="nucleotide sequence ID" value="NZ_QRKD01000004.1"/>
</dbReference>
<feature type="domain" description="Lin1244/Lin1753-like N-terminal" evidence="2">
    <location>
        <begin position="11"/>
        <end position="104"/>
    </location>
</feature>
<feature type="region of interest" description="Disordered" evidence="1">
    <location>
        <begin position="187"/>
        <end position="260"/>
    </location>
</feature>
<feature type="region of interest" description="Disordered" evidence="1">
    <location>
        <begin position="305"/>
        <end position="339"/>
    </location>
</feature>
<dbReference type="PANTHER" id="PTHR39196">
    <property type="entry name" value="PRIMOSOME, DNAD SUBUNIT"/>
    <property type="match status" value="1"/>
</dbReference>
<dbReference type="AlphaFoldDB" id="A0A414YXN2"/>
<dbReference type="EMBL" id="QRKD01000004">
    <property type="protein sequence ID" value="RHH92070.1"/>
    <property type="molecule type" value="Genomic_DNA"/>
</dbReference>
<organism evidence="3 4">
    <name type="scientific">Bacteroides caccae</name>
    <dbReference type="NCBI Taxonomy" id="47678"/>
    <lineage>
        <taxon>Bacteria</taxon>
        <taxon>Pseudomonadati</taxon>
        <taxon>Bacteroidota</taxon>
        <taxon>Bacteroidia</taxon>
        <taxon>Bacteroidales</taxon>
        <taxon>Bacteroidaceae</taxon>
        <taxon>Bacteroides</taxon>
    </lineage>
</organism>